<accession>E6MPC3</accession>
<dbReference type="AlphaFoldDB" id="E6MPC3"/>
<dbReference type="Proteomes" id="UP000003874">
    <property type="component" value="Unassembled WGS sequence"/>
</dbReference>
<reference evidence="2 3" key="1">
    <citation type="submission" date="2010-12" db="EMBL/GenBank/DDBJ databases">
        <authorList>
            <person name="Muzny D."/>
            <person name="Qin X."/>
            <person name="Deng J."/>
            <person name="Jiang H."/>
            <person name="Liu Y."/>
            <person name="Qu J."/>
            <person name="Song X.-Z."/>
            <person name="Zhang L."/>
            <person name="Thornton R."/>
            <person name="Coyle M."/>
            <person name="Francisco L."/>
            <person name="Jackson L."/>
            <person name="Javaid M."/>
            <person name="Korchina V."/>
            <person name="Kovar C."/>
            <person name="Mata R."/>
            <person name="Mathew T."/>
            <person name="Ngo R."/>
            <person name="Nguyen L."/>
            <person name="Nguyen N."/>
            <person name="Okwuonu G."/>
            <person name="Ongeri F."/>
            <person name="Pham C."/>
            <person name="Simmons D."/>
            <person name="Wilczek-Boney K."/>
            <person name="Hale W."/>
            <person name="Jakkamsetti A."/>
            <person name="Pham P."/>
            <person name="Ruth R."/>
            <person name="San Lucas F."/>
            <person name="Warren J."/>
            <person name="Zhang J."/>
            <person name="Zhao Z."/>
            <person name="Zhou C."/>
            <person name="Zhu D."/>
            <person name="Lee S."/>
            <person name="Bess C."/>
            <person name="Blankenburg K."/>
            <person name="Forbes L."/>
            <person name="Fu Q."/>
            <person name="Gubbala S."/>
            <person name="Hirani K."/>
            <person name="Jayaseelan J.C."/>
            <person name="Lara F."/>
            <person name="Munidasa M."/>
            <person name="Palculict T."/>
            <person name="Patil S."/>
            <person name="Pu L.-L."/>
            <person name="Saada N."/>
            <person name="Tang L."/>
            <person name="Weissenberger G."/>
            <person name="Zhu Y."/>
            <person name="Hemphill L."/>
            <person name="Shang Y."/>
            <person name="Youmans B."/>
            <person name="Ayvaz T."/>
            <person name="Ross M."/>
            <person name="Santibanez J."/>
            <person name="Aqrawi P."/>
            <person name="Gross S."/>
            <person name="Joshi V."/>
            <person name="Fowler G."/>
            <person name="Nazareth L."/>
            <person name="Reid J."/>
            <person name="Worley K."/>
            <person name="Petrosino J."/>
            <person name="Highlander S."/>
            <person name="Gibbs R."/>
        </authorList>
    </citation>
    <scope>NUCLEOTIDE SEQUENCE [LARGE SCALE GENOMIC DNA]</scope>
    <source>
        <strain evidence="2 3">DSM 15606</strain>
    </source>
</reference>
<organism evidence="2 3">
    <name type="scientific">Segatella salivae DSM 15606</name>
    <dbReference type="NCBI Taxonomy" id="888832"/>
    <lineage>
        <taxon>Bacteria</taxon>
        <taxon>Pseudomonadati</taxon>
        <taxon>Bacteroidota</taxon>
        <taxon>Bacteroidia</taxon>
        <taxon>Bacteroidales</taxon>
        <taxon>Prevotellaceae</taxon>
        <taxon>Segatella</taxon>
    </lineage>
</organism>
<evidence type="ECO:0000313" key="3">
    <source>
        <dbReference type="Proteomes" id="UP000003874"/>
    </source>
</evidence>
<comment type="caution">
    <text evidence="2">The sequence shown here is derived from an EMBL/GenBank/DDBJ whole genome shotgun (WGS) entry which is preliminary data.</text>
</comment>
<dbReference type="STRING" id="888832.HMPREF9420_1341"/>
<dbReference type="HOGENOM" id="CLU_3187461_0_0_10"/>
<feature type="transmembrane region" description="Helical" evidence="1">
    <location>
        <begin position="19"/>
        <end position="37"/>
    </location>
</feature>
<keyword evidence="1" id="KW-0812">Transmembrane</keyword>
<dbReference type="EMBL" id="AEQO01000116">
    <property type="protein sequence ID" value="EFV04546.1"/>
    <property type="molecule type" value="Genomic_DNA"/>
</dbReference>
<keyword evidence="1" id="KW-0472">Membrane</keyword>
<keyword evidence="1" id="KW-1133">Transmembrane helix</keyword>
<name>E6MPC3_9BACT</name>
<keyword evidence="3" id="KW-1185">Reference proteome</keyword>
<evidence type="ECO:0000313" key="2">
    <source>
        <dbReference type="EMBL" id="EFV04546.1"/>
    </source>
</evidence>
<gene>
    <name evidence="2" type="ORF">HMPREF9420_1341</name>
</gene>
<sequence length="46" mass="5258">MALMCVCCKLMGFMPCYNLAHFTLQSASFCLAIWVILRGNLAHFMR</sequence>
<evidence type="ECO:0000256" key="1">
    <source>
        <dbReference type="SAM" id="Phobius"/>
    </source>
</evidence>
<proteinExistence type="predicted"/>
<protein>
    <submittedName>
        <fullName evidence="2">Uncharacterized protein</fullName>
    </submittedName>
</protein>